<feature type="compositionally biased region" description="Low complexity" evidence="2">
    <location>
        <begin position="56"/>
        <end position="71"/>
    </location>
</feature>
<gene>
    <name evidence="4" type="ORF">CSUI_009949</name>
</gene>
<organism evidence="4 5">
    <name type="scientific">Cystoisospora suis</name>
    <dbReference type="NCBI Taxonomy" id="483139"/>
    <lineage>
        <taxon>Eukaryota</taxon>
        <taxon>Sar</taxon>
        <taxon>Alveolata</taxon>
        <taxon>Apicomplexa</taxon>
        <taxon>Conoidasida</taxon>
        <taxon>Coccidia</taxon>
        <taxon>Eucoccidiorida</taxon>
        <taxon>Eimeriorina</taxon>
        <taxon>Sarcocystidae</taxon>
        <taxon>Cystoisospora</taxon>
    </lineage>
</organism>
<comment type="caution">
    <text evidence="4">The sequence shown here is derived from an EMBL/GenBank/DDBJ whole genome shotgun (WGS) entry which is preliminary data.</text>
</comment>
<dbReference type="Proteomes" id="UP000221165">
    <property type="component" value="Unassembled WGS sequence"/>
</dbReference>
<reference evidence="4 5" key="1">
    <citation type="journal article" date="2017" name="Int. J. Parasitol.">
        <title>The genome of the protozoan parasite Cystoisospora suis and a reverse vaccinology approach to identify vaccine candidates.</title>
        <authorList>
            <person name="Palmieri N."/>
            <person name="Shrestha A."/>
            <person name="Ruttkowski B."/>
            <person name="Beck T."/>
            <person name="Vogl C."/>
            <person name="Tomley F."/>
            <person name="Blake D.P."/>
            <person name="Joachim A."/>
        </authorList>
    </citation>
    <scope>NUCLEOTIDE SEQUENCE [LARGE SCALE GENOMIC DNA]</scope>
    <source>
        <strain evidence="4 5">Wien I</strain>
    </source>
</reference>
<feature type="non-terminal residue" evidence="4">
    <location>
        <position position="1"/>
    </location>
</feature>
<dbReference type="PANTHER" id="PTHR18806:SF4">
    <property type="entry name" value="RNA-BINDING PROTEIN 25"/>
    <property type="match status" value="1"/>
</dbReference>
<dbReference type="PROSITE" id="PS51025">
    <property type="entry name" value="PWI"/>
    <property type="match status" value="1"/>
</dbReference>
<dbReference type="RefSeq" id="XP_067917966.1">
    <property type="nucleotide sequence ID" value="XM_068070057.1"/>
</dbReference>
<evidence type="ECO:0000256" key="2">
    <source>
        <dbReference type="SAM" id="MobiDB-lite"/>
    </source>
</evidence>
<dbReference type="VEuPathDB" id="ToxoDB:CSUI_009949"/>
<evidence type="ECO:0000256" key="1">
    <source>
        <dbReference type="ARBA" id="ARBA00022664"/>
    </source>
</evidence>
<dbReference type="Gene3D" id="1.20.1390.10">
    <property type="entry name" value="PWI domain"/>
    <property type="match status" value="1"/>
</dbReference>
<name>A0A2C6KFB4_9APIC</name>
<keyword evidence="1" id="KW-0507">mRNA processing</keyword>
<protein>
    <submittedName>
        <fullName evidence="4">Pwi domain-containing protein</fullName>
    </submittedName>
</protein>
<dbReference type="GO" id="GO:0006397">
    <property type="term" value="P:mRNA processing"/>
    <property type="evidence" value="ECO:0007669"/>
    <property type="project" value="UniProtKB-KW"/>
</dbReference>
<proteinExistence type="predicted"/>
<dbReference type="SMART" id="SM00311">
    <property type="entry name" value="PWI"/>
    <property type="match status" value="1"/>
</dbReference>
<accession>A0A2C6KFB4</accession>
<keyword evidence="5" id="KW-1185">Reference proteome</keyword>
<sequence>RGEEGEDHRDNRYSSSSSPTAPPATSPRKSGKEEKSEKEKKEKKEAKRIKAELKTSHAVSLHAASSSTSSSRELQAFFGDETAGDLDDDEKRKHKPLTKLEEHRDVTNKLQRAKETMKVIENSKKILASVPTDREKLFTYPIDWSLLNSKNILELKLRPWIRKKICELMGTDEVSIVYEVIDYILQRVSDQPHAEDLLRELSKFLDEEAEGFLKNMWRLLIFEQLKLSQANHNTHTPPQQ</sequence>
<dbReference type="InterPro" id="IPR036483">
    <property type="entry name" value="PWI_dom_sf"/>
</dbReference>
<dbReference type="AlphaFoldDB" id="A0A2C6KFB4"/>
<feature type="compositionally biased region" description="Basic and acidic residues" evidence="2">
    <location>
        <begin position="30"/>
        <end position="55"/>
    </location>
</feature>
<feature type="compositionally biased region" description="Basic and acidic residues" evidence="2">
    <location>
        <begin position="1"/>
        <end position="12"/>
    </location>
</feature>
<dbReference type="InterPro" id="IPR002483">
    <property type="entry name" value="PWI_dom"/>
</dbReference>
<dbReference type="PANTHER" id="PTHR18806">
    <property type="entry name" value="RBM25 PROTEIN"/>
    <property type="match status" value="1"/>
</dbReference>
<dbReference type="InterPro" id="IPR052768">
    <property type="entry name" value="RBM25"/>
</dbReference>
<feature type="region of interest" description="Disordered" evidence="2">
    <location>
        <begin position="1"/>
        <end position="73"/>
    </location>
</feature>
<feature type="domain" description="PWI" evidence="3">
    <location>
        <begin position="135"/>
        <end position="240"/>
    </location>
</feature>
<dbReference type="Pfam" id="PF01480">
    <property type="entry name" value="PWI"/>
    <property type="match status" value="1"/>
</dbReference>
<evidence type="ECO:0000313" key="4">
    <source>
        <dbReference type="EMBL" id="PHJ16237.1"/>
    </source>
</evidence>
<evidence type="ECO:0000259" key="3">
    <source>
        <dbReference type="PROSITE" id="PS51025"/>
    </source>
</evidence>
<dbReference type="SUPFAM" id="SSF101233">
    <property type="entry name" value="PWI domain"/>
    <property type="match status" value="1"/>
</dbReference>
<dbReference type="GeneID" id="94433268"/>
<evidence type="ECO:0000313" key="5">
    <source>
        <dbReference type="Proteomes" id="UP000221165"/>
    </source>
</evidence>
<dbReference type="EMBL" id="MIGC01006394">
    <property type="protein sequence ID" value="PHJ16237.1"/>
    <property type="molecule type" value="Genomic_DNA"/>
</dbReference>
<dbReference type="OrthoDB" id="332711at2759"/>